<accession>A0A926L759</accession>
<evidence type="ECO:0000313" key="4">
    <source>
        <dbReference type="Proteomes" id="UP000621210"/>
    </source>
</evidence>
<dbReference type="Gene3D" id="3.60.160.10">
    <property type="entry name" value="Mitochondrial biogenesis AIM24"/>
    <property type="match status" value="1"/>
</dbReference>
<dbReference type="InterPro" id="IPR002838">
    <property type="entry name" value="AIM24"/>
</dbReference>
<dbReference type="PANTHER" id="PTHR32097">
    <property type="entry name" value="CAMP-BINDING PROTEIN 1-RELATED"/>
    <property type="match status" value="1"/>
</dbReference>
<feature type="compositionally biased region" description="Pro residues" evidence="1">
    <location>
        <begin position="210"/>
        <end position="248"/>
    </location>
</feature>
<reference evidence="3" key="2">
    <citation type="submission" date="2020-09" db="EMBL/GenBank/DDBJ databases">
        <authorList>
            <person name="Luo X."/>
        </authorList>
    </citation>
    <scope>NUCLEOTIDE SEQUENCE</scope>
    <source>
        <strain evidence="3">TRM S81-3</strain>
    </source>
</reference>
<dbReference type="Proteomes" id="UP000621210">
    <property type="component" value="Unassembled WGS sequence"/>
</dbReference>
<reference evidence="3" key="1">
    <citation type="submission" date="2020-09" db="EMBL/GenBank/DDBJ databases">
        <title>Streptomyces grisecoloratus sp. nov., isolated from cotton soil.</title>
        <authorList>
            <person name="Xing L."/>
        </authorList>
    </citation>
    <scope>NUCLEOTIDE SEQUENCE</scope>
    <source>
        <strain evidence="3">TRM S81-3</strain>
    </source>
</reference>
<sequence>MAREFQRGHKARISDLTAGTDLYVGVQISGPGLGFDISCFGLDADERLSDDRYFVFYNQPKSPEESIQLLGAQAGDTESFRVTLDRIPPQIKKLSFTATIDGAGQMSQVGPGYIRIVAGGEEVARYPFDGSEFSTERAVMLGDFYLKDVWRFAAVGQGFDGGLDALLRNFGGEVAEEEPPAPPQQPQAAAPGFAPPAQAAAPPAFAAPATPEPAPAPAPAPQPATPAPAPQAFAPPPGATPPPAPAPAPGVHAAPTIVAPMNTPPGGSPVPPTAPAPGPYGQPGQQPYGQAPGQTAPPPPGYAQPQAPQPPQPPQTPAPPPGYGQPTPPPGYGQQPPYGQPPLQPGQVPGQQAPYGAPQGVPQQAPQGMPQGAPQGPGVAAALQQFRETGTGQRWTQQNKKLVRVDLGVGGQPVLARQGSMVLYQGKVDFSYKGAGFAGRVVGNATGQEMQLMRCTGKGQVFLAENSAMLHPIELQGDAVCVSAENVLAFDESLQYEVRRIEGHGIPGGALFTMQFQGTGTIVVKTQGIPVVLPVTPTTFADCNAVVAWSAAAQVVVSSQVRMRRNSYPGDTGESVNLQFRAAPGNFVVVQPYEI</sequence>
<name>A0A926L759_9ACTN</name>
<feature type="compositionally biased region" description="Pro residues" evidence="1">
    <location>
        <begin position="295"/>
        <end position="331"/>
    </location>
</feature>
<dbReference type="RefSeq" id="WP_188183291.1">
    <property type="nucleotide sequence ID" value="NZ_JACVQF010000211.1"/>
</dbReference>
<dbReference type="PANTHER" id="PTHR32097:SF3">
    <property type="entry name" value="TELLURITE RESISTANCE PROTEIN"/>
    <property type="match status" value="1"/>
</dbReference>
<comment type="caution">
    <text evidence="3">The sequence shown here is derived from an EMBL/GenBank/DDBJ whole genome shotgun (WGS) entry which is preliminary data.</text>
</comment>
<protein>
    <submittedName>
        <fullName evidence="3">TerD family protein</fullName>
    </submittedName>
</protein>
<dbReference type="Pfam" id="PF01987">
    <property type="entry name" value="AIM24"/>
    <property type="match status" value="1"/>
</dbReference>
<dbReference type="Pfam" id="PF02342">
    <property type="entry name" value="TerD"/>
    <property type="match status" value="1"/>
</dbReference>
<gene>
    <name evidence="3" type="ORF">H0H10_24680</name>
</gene>
<organism evidence="3 4">
    <name type="scientific">Streptomyces griseicoloratus</name>
    <dbReference type="NCBI Taxonomy" id="2752516"/>
    <lineage>
        <taxon>Bacteria</taxon>
        <taxon>Bacillati</taxon>
        <taxon>Actinomycetota</taxon>
        <taxon>Actinomycetes</taxon>
        <taxon>Kitasatosporales</taxon>
        <taxon>Streptomycetaceae</taxon>
        <taxon>Streptomyces</taxon>
    </lineage>
</organism>
<dbReference type="InterPro" id="IPR051324">
    <property type="entry name" value="Stress/Tellurium_Resist"/>
</dbReference>
<feature type="domain" description="TerD" evidence="2">
    <location>
        <begin position="1"/>
        <end position="170"/>
    </location>
</feature>
<evidence type="ECO:0000313" key="3">
    <source>
        <dbReference type="EMBL" id="MBD0422314.1"/>
    </source>
</evidence>
<proteinExistence type="predicted"/>
<feature type="region of interest" description="Disordered" evidence="1">
    <location>
        <begin position="174"/>
        <end position="379"/>
    </location>
</feature>
<dbReference type="AlphaFoldDB" id="A0A926L759"/>
<dbReference type="CDD" id="cd06974">
    <property type="entry name" value="TerD_like"/>
    <property type="match status" value="1"/>
</dbReference>
<feature type="compositionally biased region" description="Low complexity" evidence="1">
    <location>
        <begin position="345"/>
        <end position="379"/>
    </location>
</feature>
<dbReference type="InterPro" id="IPR003325">
    <property type="entry name" value="TerD"/>
</dbReference>
<evidence type="ECO:0000256" key="1">
    <source>
        <dbReference type="SAM" id="MobiDB-lite"/>
    </source>
</evidence>
<keyword evidence="4" id="KW-1185">Reference proteome</keyword>
<feature type="compositionally biased region" description="Low complexity" evidence="1">
    <location>
        <begin position="186"/>
        <end position="209"/>
    </location>
</feature>
<dbReference type="Gene3D" id="2.60.60.30">
    <property type="entry name" value="sav2460 like domains"/>
    <property type="match status" value="1"/>
</dbReference>
<dbReference type="EMBL" id="JACVQF010000211">
    <property type="protein sequence ID" value="MBD0422314.1"/>
    <property type="molecule type" value="Genomic_DNA"/>
</dbReference>
<dbReference type="InterPro" id="IPR016031">
    <property type="entry name" value="Trp_RNA-bd_attenuator-like_dom"/>
</dbReference>
<dbReference type="InterPro" id="IPR036983">
    <property type="entry name" value="AIM24_sf"/>
</dbReference>
<dbReference type="SUPFAM" id="SSF51219">
    <property type="entry name" value="TRAP-like"/>
    <property type="match status" value="1"/>
</dbReference>
<feature type="compositionally biased region" description="Low complexity" evidence="1">
    <location>
        <begin position="282"/>
        <end position="294"/>
    </location>
</feature>
<feature type="compositionally biased region" description="Pro residues" evidence="1">
    <location>
        <begin position="262"/>
        <end position="280"/>
    </location>
</feature>
<evidence type="ECO:0000259" key="2">
    <source>
        <dbReference type="Pfam" id="PF02342"/>
    </source>
</evidence>